<organism evidence="2">
    <name type="scientific">Oryza glumipatula</name>
    <dbReference type="NCBI Taxonomy" id="40148"/>
    <lineage>
        <taxon>Eukaryota</taxon>
        <taxon>Viridiplantae</taxon>
        <taxon>Streptophyta</taxon>
        <taxon>Embryophyta</taxon>
        <taxon>Tracheophyta</taxon>
        <taxon>Spermatophyta</taxon>
        <taxon>Magnoliopsida</taxon>
        <taxon>Liliopsida</taxon>
        <taxon>Poales</taxon>
        <taxon>Poaceae</taxon>
        <taxon>BOP clade</taxon>
        <taxon>Oryzoideae</taxon>
        <taxon>Oryzeae</taxon>
        <taxon>Oryzinae</taxon>
        <taxon>Oryza</taxon>
    </lineage>
</organism>
<reference evidence="2" key="2">
    <citation type="submission" date="2018-05" db="EMBL/GenBank/DDBJ databases">
        <title>OgluRS3 (Oryza glumaepatula Reference Sequence Version 3).</title>
        <authorList>
            <person name="Zhang J."/>
            <person name="Kudrna D."/>
            <person name="Lee S."/>
            <person name="Talag J."/>
            <person name="Welchert J."/>
            <person name="Wing R.A."/>
        </authorList>
    </citation>
    <scope>NUCLEOTIDE SEQUENCE [LARGE SCALE GENOMIC DNA]</scope>
</reference>
<proteinExistence type="predicted"/>
<evidence type="ECO:0000313" key="2">
    <source>
        <dbReference type="EnsemblPlants" id="OGLUM12G12700.1"/>
    </source>
</evidence>
<dbReference type="HOGENOM" id="CLU_1838248_0_0_1"/>
<evidence type="ECO:0000256" key="1">
    <source>
        <dbReference type="SAM" id="MobiDB-lite"/>
    </source>
</evidence>
<keyword evidence="3" id="KW-1185">Reference proteome</keyword>
<protein>
    <submittedName>
        <fullName evidence="2">Uncharacterized protein</fullName>
    </submittedName>
</protein>
<dbReference type="EnsemblPlants" id="OGLUM12G12700.1">
    <property type="protein sequence ID" value="OGLUM12G12700.1"/>
    <property type="gene ID" value="OGLUM12G12700"/>
</dbReference>
<dbReference type="Proteomes" id="UP000026961">
    <property type="component" value="Chromosome 12"/>
</dbReference>
<dbReference type="AlphaFoldDB" id="A0A0E0BSF2"/>
<dbReference type="Gramene" id="OGLUM12G12700.1">
    <property type="protein sequence ID" value="OGLUM12G12700.1"/>
    <property type="gene ID" value="OGLUM12G12700"/>
</dbReference>
<feature type="region of interest" description="Disordered" evidence="1">
    <location>
        <begin position="1"/>
        <end position="140"/>
    </location>
</feature>
<name>A0A0E0BSF2_9ORYZ</name>
<reference evidence="2" key="1">
    <citation type="submission" date="2015-04" db="UniProtKB">
        <authorList>
            <consortium name="EnsemblPlants"/>
        </authorList>
    </citation>
    <scope>IDENTIFICATION</scope>
</reference>
<feature type="compositionally biased region" description="Low complexity" evidence="1">
    <location>
        <begin position="69"/>
        <end position="85"/>
    </location>
</feature>
<evidence type="ECO:0000313" key="3">
    <source>
        <dbReference type="Proteomes" id="UP000026961"/>
    </source>
</evidence>
<sequence length="140" mass="14693">MPSSARRCAPRPPPPLTSPRGAAATSRCSPVAPPLFPRTSLRPAPLSPPPPTSPRSMAAPIRHRPYPTSSLARLAPPPTLSSSSSIHRRPICPRADPSLAPSPIHRHQVATPIAAVASPDAPVRPVPSNDTTSKSRKCNP</sequence>
<accession>A0A0E0BSF2</accession>